<gene>
    <name evidence="2" type="ORF">V6R86_09175</name>
</gene>
<protein>
    <submittedName>
        <fullName evidence="2">BLUF domain-containing protein</fullName>
    </submittedName>
</protein>
<dbReference type="InterPro" id="IPR036046">
    <property type="entry name" value="Acylphosphatase-like_dom_sf"/>
</dbReference>
<dbReference type="Gene3D" id="3.30.70.100">
    <property type="match status" value="1"/>
</dbReference>
<sequence>MSTREDQILQVGYVSTAVRLQSPEVMHAILAASRRNNSALNVTGLLVAGRRRYLQVIEGPAEAIEDLLSKIEADERHKGLVIFLRRIVQERSFGEWSMAFRGSPTLSFEGDYRRALEWMTRGMEEGRLKQQILAFARLCDLKQGGFPSHLQAISQAA</sequence>
<dbReference type="EMBL" id="CP145607">
    <property type="protein sequence ID" value="WWM70840.1"/>
    <property type="molecule type" value="Genomic_DNA"/>
</dbReference>
<organism evidence="2 3">
    <name type="scientific">Sphingomonas kaistensis</name>
    <dbReference type="NCBI Taxonomy" id="298708"/>
    <lineage>
        <taxon>Bacteria</taxon>
        <taxon>Pseudomonadati</taxon>
        <taxon>Pseudomonadota</taxon>
        <taxon>Alphaproteobacteria</taxon>
        <taxon>Sphingomonadales</taxon>
        <taxon>Sphingomonadaceae</taxon>
        <taxon>Sphingomonas</taxon>
    </lineage>
</organism>
<dbReference type="Pfam" id="PF04940">
    <property type="entry name" value="BLUF"/>
    <property type="match status" value="1"/>
</dbReference>
<name>A0ABZ2G1J5_9SPHN</name>
<evidence type="ECO:0000313" key="3">
    <source>
        <dbReference type="Proteomes" id="UP001382935"/>
    </source>
</evidence>
<keyword evidence="3" id="KW-1185">Reference proteome</keyword>
<proteinExistence type="predicted"/>
<feature type="domain" description="BLUF" evidence="1">
    <location>
        <begin position="8"/>
        <end position="99"/>
    </location>
</feature>
<dbReference type="SMART" id="SM01034">
    <property type="entry name" value="BLUF"/>
    <property type="match status" value="1"/>
</dbReference>
<accession>A0ABZ2G1J5</accession>
<reference evidence="2 3" key="1">
    <citation type="submission" date="2024-02" db="EMBL/GenBank/DDBJ databases">
        <title>Full genome sequence of Sphingomonas kaistensis.</title>
        <authorList>
            <person name="Poletto B.L."/>
            <person name="Silva G."/>
            <person name="Galante D."/>
            <person name="Campos K.R."/>
            <person name="Santos M.B.N."/>
            <person name="Sacchi C.T."/>
        </authorList>
    </citation>
    <scope>NUCLEOTIDE SEQUENCE [LARGE SCALE GENOMIC DNA]</scope>
    <source>
        <strain evidence="2 3">MA4R</strain>
    </source>
</reference>
<evidence type="ECO:0000259" key="1">
    <source>
        <dbReference type="PROSITE" id="PS50925"/>
    </source>
</evidence>
<evidence type="ECO:0000313" key="2">
    <source>
        <dbReference type="EMBL" id="WWM70840.1"/>
    </source>
</evidence>
<dbReference type="InterPro" id="IPR007024">
    <property type="entry name" value="BLUF_domain"/>
</dbReference>
<dbReference type="SUPFAM" id="SSF54975">
    <property type="entry name" value="Acylphosphatase/BLUF domain-like"/>
    <property type="match status" value="1"/>
</dbReference>
<dbReference type="PROSITE" id="PS50925">
    <property type="entry name" value="BLUF"/>
    <property type="match status" value="1"/>
</dbReference>
<dbReference type="Proteomes" id="UP001382935">
    <property type="component" value="Chromosome"/>
</dbReference>
<dbReference type="RefSeq" id="WP_338503952.1">
    <property type="nucleotide sequence ID" value="NZ_CP145607.1"/>
</dbReference>